<dbReference type="SUPFAM" id="SSF51735">
    <property type="entry name" value="NAD(P)-binding Rossmann-fold domains"/>
    <property type="match status" value="1"/>
</dbReference>
<accession>A0A345JRV5</accession>
<dbReference type="InterPro" id="IPR020904">
    <property type="entry name" value="Sc_DH/Rdtase_CS"/>
</dbReference>
<evidence type="ECO:0000256" key="1">
    <source>
        <dbReference type="ARBA" id="ARBA00006484"/>
    </source>
</evidence>
<dbReference type="PRINTS" id="PR00081">
    <property type="entry name" value="GDHRDH"/>
</dbReference>
<evidence type="ECO:0000256" key="2">
    <source>
        <dbReference type="ARBA" id="ARBA00023002"/>
    </source>
</evidence>
<dbReference type="FunFam" id="3.40.50.720:FF:000084">
    <property type="entry name" value="Short-chain dehydrogenase reductase"/>
    <property type="match status" value="1"/>
</dbReference>
<dbReference type="RefSeq" id="WP_071629320.1">
    <property type="nucleotide sequence ID" value="NZ_CP022375.1"/>
</dbReference>
<gene>
    <name evidence="3" type="ORF">CGC43_05395</name>
</gene>
<organism evidence="3 4">
    <name type="scientific">Francisella opportunistica</name>
    <dbReference type="NCBI Taxonomy" id="2016517"/>
    <lineage>
        <taxon>Bacteria</taxon>
        <taxon>Pseudomonadati</taxon>
        <taxon>Pseudomonadota</taxon>
        <taxon>Gammaproteobacteria</taxon>
        <taxon>Thiotrichales</taxon>
        <taxon>Francisellaceae</taxon>
        <taxon>Francisella</taxon>
    </lineage>
</organism>
<comment type="similarity">
    <text evidence="1">Belongs to the short-chain dehydrogenases/reductases (SDR) family.</text>
</comment>
<dbReference type="PROSITE" id="PS00061">
    <property type="entry name" value="ADH_SHORT"/>
    <property type="match status" value="1"/>
</dbReference>
<dbReference type="PANTHER" id="PTHR48107:SF16">
    <property type="entry name" value="NADPH-DEPENDENT ALDEHYDE REDUCTASE 1, CHLOROPLASTIC"/>
    <property type="match status" value="1"/>
</dbReference>
<dbReference type="InterPro" id="IPR036291">
    <property type="entry name" value="NAD(P)-bd_dom_sf"/>
</dbReference>
<dbReference type="AlphaFoldDB" id="A0A345JRV5"/>
<evidence type="ECO:0000313" key="4">
    <source>
        <dbReference type="Proteomes" id="UP000253862"/>
    </source>
</evidence>
<dbReference type="Pfam" id="PF13561">
    <property type="entry name" value="adh_short_C2"/>
    <property type="match status" value="1"/>
</dbReference>
<dbReference type="GO" id="GO:0016614">
    <property type="term" value="F:oxidoreductase activity, acting on CH-OH group of donors"/>
    <property type="evidence" value="ECO:0007669"/>
    <property type="project" value="UniProtKB-ARBA"/>
</dbReference>
<name>A0A345JRV5_9GAMM</name>
<protein>
    <submittedName>
        <fullName evidence="3">KR domain-containing protein</fullName>
    </submittedName>
</protein>
<keyword evidence="2" id="KW-0560">Oxidoreductase</keyword>
<evidence type="ECO:0000313" key="3">
    <source>
        <dbReference type="EMBL" id="AXH30051.1"/>
    </source>
</evidence>
<reference evidence="3 4" key="1">
    <citation type="submission" date="2017-07" db="EMBL/GenBank/DDBJ databases">
        <title>Complete genome sequences and comparative analysis of the novel pathogen Francisella opportunistica.</title>
        <authorList>
            <person name="Dietrich E.A."/>
            <person name="Kingry L.C."/>
            <person name="Petersen J.M."/>
        </authorList>
    </citation>
    <scope>NUCLEOTIDE SEQUENCE [LARGE SCALE GENOMIC DNA]</scope>
    <source>
        <strain evidence="3 4">14-2155</strain>
    </source>
</reference>
<dbReference type="EMBL" id="CP022375">
    <property type="protein sequence ID" value="AXH30051.1"/>
    <property type="molecule type" value="Genomic_DNA"/>
</dbReference>
<dbReference type="PRINTS" id="PR00080">
    <property type="entry name" value="SDRFAMILY"/>
</dbReference>
<keyword evidence="4" id="KW-1185">Reference proteome</keyword>
<dbReference type="Gene3D" id="3.40.50.720">
    <property type="entry name" value="NAD(P)-binding Rossmann-like Domain"/>
    <property type="match status" value="1"/>
</dbReference>
<sequence>MEKSKENIQENQPGLTSEMVNKPIHIYESYKPANKLKNKVAIITGGDSGIGKAISLHYVKEGAKVAFTYHKREKEDADKTLKELQELTENTMDILAIEVELKNDEECKGFVDKVYNHFGGIDILVNNAAVQFPKEDVTDISTKQLKITFETNFYHYVYMIKAALKYMKKGACIINSTSVTAYKGRADLIDYSSTKGAIVALTRSLAKNIIKDGIRVNAVAPGPVWTPLIPSSFSKEKVEHFGESCLWGEPAQPADIAPAYVFLANNVESNYFIGQVLHPNGGEIVNG</sequence>
<dbReference type="Proteomes" id="UP000253862">
    <property type="component" value="Chromosome"/>
</dbReference>
<dbReference type="PANTHER" id="PTHR48107">
    <property type="entry name" value="NADPH-DEPENDENT ALDEHYDE REDUCTASE-LIKE PROTEIN, CHLOROPLASTIC-RELATED"/>
    <property type="match status" value="1"/>
</dbReference>
<dbReference type="InterPro" id="IPR002347">
    <property type="entry name" value="SDR_fam"/>
</dbReference>
<proteinExistence type="inferred from homology"/>
<dbReference type="KEGG" id="foo:CGC45_05395"/>
<dbReference type="OrthoDB" id="9809287at2"/>